<dbReference type="PRINTS" id="PR01183">
    <property type="entry name" value="RIBORDTASEM1"/>
</dbReference>
<dbReference type="GO" id="GO:0004748">
    <property type="term" value="F:ribonucleoside-diphosphate reductase activity, thioredoxin disulfide as acceptor"/>
    <property type="evidence" value="ECO:0007669"/>
    <property type="project" value="TreeGrafter"/>
</dbReference>
<protein>
    <recommendedName>
        <fullName evidence="2">Ribonucleotide reductase large subunit C-terminal domain-containing protein</fullName>
    </recommendedName>
</protein>
<comment type="similarity">
    <text evidence="1">Belongs to the ribonucleoside diphosphate reductase large chain family.</text>
</comment>
<dbReference type="SUPFAM" id="SSF51998">
    <property type="entry name" value="PFL-like glycyl radical enzymes"/>
    <property type="match status" value="1"/>
</dbReference>
<reference evidence="3 4" key="1">
    <citation type="journal article" date="2020" name="ISME J.">
        <title>Uncovering the hidden diversity of litter-decomposition mechanisms in mushroom-forming fungi.</title>
        <authorList>
            <person name="Floudas D."/>
            <person name="Bentzer J."/>
            <person name="Ahren D."/>
            <person name="Johansson T."/>
            <person name="Persson P."/>
            <person name="Tunlid A."/>
        </authorList>
    </citation>
    <scope>NUCLEOTIDE SEQUENCE [LARGE SCALE GENOMIC DNA]</scope>
    <source>
        <strain evidence="3 4">CBS 175.51</strain>
    </source>
</reference>
<dbReference type="PANTHER" id="PTHR11573">
    <property type="entry name" value="RIBONUCLEOSIDE-DIPHOSPHATE REDUCTASE LARGE CHAIN"/>
    <property type="match status" value="1"/>
</dbReference>
<name>A0A8H5AZA1_9AGAR</name>
<keyword evidence="4" id="KW-1185">Reference proteome</keyword>
<gene>
    <name evidence="3" type="ORF">D9611_010238</name>
</gene>
<dbReference type="EMBL" id="JAACJK010000223">
    <property type="protein sequence ID" value="KAF5313710.1"/>
    <property type="molecule type" value="Genomic_DNA"/>
</dbReference>
<comment type="caution">
    <text evidence="3">The sequence shown here is derived from an EMBL/GenBank/DDBJ whole genome shotgun (WGS) entry which is preliminary data.</text>
</comment>
<dbReference type="AlphaFoldDB" id="A0A8H5AZA1"/>
<dbReference type="GO" id="GO:0005524">
    <property type="term" value="F:ATP binding"/>
    <property type="evidence" value="ECO:0007669"/>
    <property type="project" value="TreeGrafter"/>
</dbReference>
<evidence type="ECO:0000313" key="3">
    <source>
        <dbReference type="EMBL" id="KAF5313710.1"/>
    </source>
</evidence>
<proteinExistence type="inferred from homology"/>
<evidence type="ECO:0000259" key="2">
    <source>
        <dbReference type="Pfam" id="PF02867"/>
    </source>
</evidence>
<dbReference type="GO" id="GO:0005971">
    <property type="term" value="C:ribonucleoside-diphosphate reductase complex"/>
    <property type="evidence" value="ECO:0007669"/>
    <property type="project" value="TreeGrafter"/>
</dbReference>
<accession>A0A8H5AZA1</accession>
<dbReference type="OrthoDB" id="10334350at2759"/>
<feature type="domain" description="Ribonucleotide reductase large subunit C-terminal" evidence="2">
    <location>
        <begin position="50"/>
        <end position="558"/>
    </location>
</feature>
<dbReference type="InterPro" id="IPR039718">
    <property type="entry name" value="Rrm1"/>
</dbReference>
<dbReference type="Proteomes" id="UP000541558">
    <property type="component" value="Unassembled WGS sequence"/>
</dbReference>
<sequence>MRTALHLYQDDLRQVQATYELMAALKMLPSAFILAGSGTSKTLIRPARALRMDGSVKDIAEAVGSAALLARGGSHVGVGVQAVPSRGAVVKGIVQAGIPLLVKALDASLRALGHLVDTPLGGLTIYLEPWHADIESILRSLGIRGGPKVEGAKVDYCLLISDLFMQRIRADDKWTLFCPTLAAELDTLDGPAFEAKYAMLESAGNGCKKISALKLWNKILKAVIDTGGITMVFKDTVYGEGVMSGSPVLSLSFCSLQAKVRRSPAGACSATDDLRDKFVRFTHHQVTTQSTSISLVLPSFVAGNDETDFAGLEQASRQAVSALNALSVRTARPPTPLGIPDTDPDAISVGFVGFADLLSVLGHPYDSEAARVLNIAVSESVQHSAIERSCELASARGFSRGSPSVTADFIREYRWEKREPSDRFDWSALQSRAERYGIRNQLVTAYGSDAMTALIAGCSEAGEPYSSLVSVVSSPCGVFAGIPVHLVEAIDRTCEWNAGIRDRIVAQGGSVQQENSIPSLVRSAYRTVWDMDQDVVLRMAIDRAPFLCRGQNVQLYLRKPCVIELGGSVDWQSDFLPSIENPPVDLSLSLSLLTNPLWFLLMRIATVRGPKASLCHYALVQESKVPPPLPRARVWTESWVVSLEPLQLGCAEGNTFKMLKLCPSPGAARTILLAFRKSPGFPPREKNVHYLIHGERKGAEEASLFRCRLGEPESSQVGVSGWSEWMAEGPREASSLGFVSLGKLWTWGVVLIGQPPSLSSLVHLLRPSGDLGCDNLSYKRLAGAPYKNENQYSLPYLGQNGGRRVINPPSHSHPQMLAARDPTRWGSKSTGGHEDMRTSFVWLYLKLKYGEDDSRKTVAGRIFRITKVQSNTVPADTHIGCARQSSSLVDMELVKRLGLSYDVGAMKSAMGHEPASNSCYIRFTVCRSPNPGSYELHYMPPITSSPLERLTEPTLPSPPSLISLLYVALVGSPFEGGTIDLRAPWAFTCFCDLRLLDKTSGSALSECRVKLQGYGSRYNRVTRCAVPLSLVQEVQELDLQNTVIEQSLTLNLNSVFALSAINAVLPMVTPFTRMIFTYALERQFIPSRFPDVFSRSSTLGLAASAPDSQGTSGEL</sequence>
<dbReference type="PANTHER" id="PTHR11573:SF6">
    <property type="entry name" value="RIBONUCLEOSIDE-DIPHOSPHATE REDUCTASE LARGE SUBUNIT"/>
    <property type="match status" value="1"/>
</dbReference>
<organism evidence="3 4">
    <name type="scientific">Ephemerocybe angulata</name>
    <dbReference type="NCBI Taxonomy" id="980116"/>
    <lineage>
        <taxon>Eukaryota</taxon>
        <taxon>Fungi</taxon>
        <taxon>Dikarya</taxon>
        <taxon>Basidiomycota</taxon>
        <taxon>Agaricomycotina</taxon>
        <taxon>Agaricomycetes</taxon>
        <taxon>Agaricomycetidae</taxon>
        <taxon>Agaricales</taxon>
        <taxon>Agaricineae</taxon>
        <taxon>Psathyrellaceae</taxon>
        <taxon>Ephemerocybe</taxon>
    </lineage>
</organism>
<dbReference type="Gene3D" id="3.20.70.20">
    <property type="match status" value="1"/>
</dbReference>
<evidence type="ECO:0000256" key="1">
    <source>
        <dbReference type="ARBA" id="ARBA00010406"/>
    </source>
</evidence>
<dbReference type="Pfam" id="PF02867">
    <property type="entry name" value="Ribonuc_red_lgC"/>
    <property type="match status" value="1"/>
</dbReference>
<dbReference type="InterPro" id="IPR000788">
    <property type="entry name" value="RNR_lg_C"/>
</dbReference>
<dbReference type="GO" id="GO:0009263">
    <property type="term" value="P:deoxyribonucleotide biosynthetic process"/>
    <property type="evidence" value="ECO:0007669"/>
    <property type="project" value="TreeGrafter"/>
</dbReference>
<evidence type="ECO:0000313" key="4">
    <source>
        <dbReference type="Proteomes" id="UP000541558"/>
    </source>
</evidence>